<feature type="compositionally biased region" description="Low complexity" evidence="1">
    <location>
        <begin position="246"/>
        <end position="270"/>
    </location>
</feature>
<dbReference type="Gene3D" id="3.90.210.10">
    <property type="entry name" value="Heat-Labile Enterotoxin, subunit A"/>
    <property type="match status" value="1"/>
</dbReference>
<evidence type="ECO:0000259" key="2">
    <source>
        <dbReference type="PROSITE" id="PS50802"/>
    </source>
</evidence>
<dbReference type="Pfam" id="PF22596">
    <property type="entry name" value="Scabin-like"/>
    <property type="match status" value="1"/>
</dbReference>
<feature type="region of interest" description="Disordered" evidence="1">
    <location>
        <begin position="1186"/>
        <end position="1206"/>
    </location>
</feature>
<feature type="region of interest" description="Disordered" evidence="1">
    <location>
        <begin position="2796"/>
        <end position="2815"/>
    </location>
</feature>
<evidence type="ECO:0000256" key="1">
    <source>
        <dbReference type="SAM" id="MobiDB-lite"/>
    </source>
</evidence>
<gene>
    <name evidence="3" type="ORF">ADK41_37180</name>
</gene>
<organism evidence="3 4">
    <name type="scientific">Streptomyces caelestis</name>
    <dbReference type="NCBI Taxonomy" id="36816"/>
    <lineage>
        <taxon>Bacteria</taxon>
        <taxon>Bacillati</taxon>
        <taxon>Actinomycetota</taxon>
        <taxon>Actinomycetes</taxon>
        <taxon>Kitasatosporales</taxon>
        <taxon>Streptomycetaceae</taxon>
        <taxon>Streptomyces</taxon>
    </lineage>
</organism>
<evidence type="ECO:0000313" key="3">
    <source>
        <dbReference type="EMBL" id="KOT27263.1"/>
    </source>
</evidence>
<feature type="region of interest" description="Disordered" evidence="1">
    <location>
        <begin position="364"/>
        <end position="441"/>
    </location>
</feature>
<dbReference type="Proteomes" id="UP000037773">
    <property type="component" value="Unassembled WGS sequence"/>
</dbReference>
<dbReference type="PATRIC" id="fig|36816.3.peg.8065"/>
<evidence type="ECO:0000313" key="4">
    <source>
        <dbReference type="Proteomes" id="UP000037773"/>
    </source>
</evidence>
<reference evidence="3 4" key="1">
    <citation type="submission" date="2015-07" db="EMBL/GenBank/DDBJ databases">
        <authorList>
            <person name="Noorani M."/>
        </authorList>
    </citation>
    <scope>NUCLEOTIDE SEQUENCE [LARGE SCALE GENOMIC DNA]</scope>
    <source>
        <strain evidence="3 4">NRRL B-24567</strain>
    </source>
</reference>
<name>A0A0N0S4U1_9ACTN</name>
<feature type="region of interest" description="Disordered" evidence="1">
    <location>
        <begin position="686"/>
        <end position="788"/>
    </location>
</feature>
<feature type="compositionally biased region" description="Basic and acidic residues" evidence="1">
    <location>
        <begin position="420"/>
        <end position="439"/>
    </location>
</feature>
<dbReference type="PROSITE" id="PS50802">
    <property type="entry name" value="OTU"/>
    <property type="match status" value="1"/>
</dbReference>
<sequence length="3086" mass="332677">MRLDELEDGSADGVTAALLGFEDGLGFDVDVESGGFEDFAPDAAPAVNMSMVEKRDRPYVRPSEPGERLFRFDDRPPEEIYKVGGFHPRAPENLTQIWDWAKFTNSPSQFVSTTRNPKLWFKGKRYRYEIDTSLMEDSCGIDINITMAKEKDGKRLPKSWRNHYPHEREVAFTGSIPAEAVVSVYDGHEEREGTWPPASGEVEWPANGEEQQDAMLPSPDQLGQPGGGPEPTGVPYVTESAPPAPVGFVPAGADESEASSDPSGLSGTSSADGSDGNEMASPGAMPALSHEQADGPMVTAGNPAGLDPESGAAGANPDDDESSAMADLQSAMVTAIAQEEDDGAWPGRPAPGRPELGKNVALAVGLPTGGEDSSGQAGGAGVPSVGPGVLPGDSSGLGELLGSGEVRTDRWLPYGVNPGRSDEERSGSNRRRDGERPVEPFEFIVAPDGRRRVQRPDGRRGRSGERTEVGYDWEWYAGDRPGQETIRLTRRLFLEDQNADPARVAAMRLRLAAFMEQVNREGNRLKVLQPDQVTGPQLPGPRVQFAVEFVGSKDRAHQEVQVRDGLPGGARDMVQNRWYTDVHPAAHFHEVFHGYGPRDDDASEKVLLTPGGRSTQVLSAGESSLMGKFENLQSRIVITSDHLQQIADILTPYLPYGVRAFTDRVPADGAAGGEADAVVVRPAAEPATESVALSDGASPGETQEAPVSGDTAPSVDYRMVHEPDRDHVVESSVTASETTADQSVHTTERQPRPTMGARAGDQQSMAPSDGGLDHEPTEPGEDSAGVPDAGQQRIVFARIETALEVHRPPRIDHSMPSPSLEGGPVRFDDDSRLPEYLTGDGADDTKGRSYGHSQVTLRGADLALQEISEIVSTHLGGEASTVPGLSEVLADLSQAMRTVPQRFHGDGYQSSAFGNSPIRVLRVVTRPYGNWERFTDLHGEPAKLEVAQRSQVTAGAVQSVGTGRRAARGVSVLPAPGAAAFARLGVTAGSTRTAEYGMQDETVSQVETRTAEASHLHLDDVAYEVSLSGAPETVSSGGRPAGSSTTGETFTFAVRNGLAVRLADSETLAADPGRVPDRMELDERSDYRLVHTEGYGPVRGLAEQLVDGFGAVPGSAAYEYITEFLTSENFHRAADRLAKGNVPSDPLFAEDGSPLGAFVVEKVVPGEAELLTESRAAEMRHTIQQTATNERTLSTTSSRGVNLTLGPSSGLGPLGSLMAGPSVGYDRSSTHSSTFGGSGGRKIVGRAKNVPTVLYKVQKTVHVRRTGGEVITFDTWSLDRMTHTEARRLAGWDDGTTLRKREPANEPYAPAYLTKDRPAVLGMSRPEAFLYDSDLVKDEDQQKSWLQAFTDRVIGSAAKTYPDLLAPLEDFGDPNHSRWRDREHYNLALRNTLRVMNALSHHRMAGSLEELMTGLVIELDVVPGIVMRPRLSIRIRGVLTGRRYEGTQNDLILRHSAPGTERLDGSQSTTHTRELGTDVSLWGFADTANVSGGYTRRGQNGRGTQYGATASQEQLAISSLPSHLHSYRLELTAEIGGFWRYRSGPRALTLGWLGRQHYLQDEGSTDLVGGSADEFVGRVVLAVPDEYTPATDPDVAESAVAIEAVELDPAHTRALATRNAAVVSEGHGPDVFGDQPHQTLGVGTDERLMGVAVDLMRTASGASWHFSRPGALPHDAIVRFLQPQLLTGGFDQRSGPVGSRISVIAKGHWRDRVGELVHRMRILNLRVASGPIKLETETGVSSDLRMAESVTAATSSGWTLSGGGTTGGTELSTIVGVQYRRGSSRTESTKVTRTVTSDINRDDSGYKILLSGDVQHDIVASVRPEGFLGPYRDRFNGKQLTFPSSYLGQVPEKAAHQLGILKDGLGDVPRYVSHQWAQTTWWHDHPFGSYPVNSLDTSKVLAAFDEQLQRWNVDEADRERVHSLVTPRAVRALREQMTSTGAAARTRVGRWRTPFIRIGSRAGSLRVELIAGESEFVGLDHGVVMEDTRIATVTRTDGGSSVRSRGMGLTAMQQVATVAPGSEPGLGGPESLRPQFGVQTTSSDLTSHGRSRARTKRHIFYAREPHADYRTPYTLRLTLDLGRDKPTLTEEGPVGTLREQVPLSLSVARIGQTDDVLGPPSLDDPSGSVVLWPQDGAVLRHIAAWRSARQPHGAQGPIQLPSSGFHVRRIVGLETLREAGVLAIATAYGSSVAPAGSPLTLTGKDLADALEEARSTGLTRPGTGSALALDNATGDAALAAFFEDSATAAGYEVPGLNEGGSTGDYRLYSGPDFTRATLLAVIPVSTMESAERHSAGRAGAEEHTSGFEYSLGGRAAFAANDAGSVAPSASMAGPSTAEAGGQVIAGQESAQFNTKVAGRSFVFAIPTDWLGVAEVTRSSPFGPITSRPQAVETQGKIIALVHEDVARELGLINDENFPSRVADAWTQVVKAGQAWTDADSAYWEQRRALADLQGEERKRKRASMKDLPRRAKTQAAMNHLLQQADAAAKEFHRVRAAADRLTRWHQLPAEAHQAGESELRAGQAEPPAVVFQPVPVAETDSADAERYIVRESTPDGPGRLISPGGDHYTVHDVPTDGDAFFHALAEAVHHAAPDRLTARVDVADRQKIIDGLRRLLADELSNPGARGLLKFTSPDTKDTFSASDLAASGVDFREGSPERREYEDSGHIPLHAELPAEQRQRLARTQLLRRGDTEEDAGWNHGAADLQPSLAARVFNARITVVRADGAFQDFRPLDTVGEGTDEELVHRVPDEELVHMVLLSKDGHYLPALPSDDLRREPPLPAPAERDTIAAALQTGTPSGQGLRPAYSTPPWERGATSTWRAVVTNGKPATLVDPDGTVHELREPPGDGNGFWSGIADALELVGATASAAEVRQQSIPTFLRLDREWPFTDEELVRAGLSENGILTARLRRADGRIPADFELTKSQEEALIRQQVFTPRRWDDVTERNAAELAAARGLTLTVVAEDGTSRTHAPGDGTSGPRVILWRRGRDYLRAERPMPDPKLVDLLNEPAFVETRVRREHLEAVGLSFSPEEATMWLLAPEIMLQEFQLSVENREALLRAHPDDLFPASVRDAYKRLGSGENA</sequence>
<dbReference type="InterPro" id="IPR054695">
    <property type="entry name" value="Pierisin-like_dom"/>
</dbReference>
<feature type="region of interest" description="Disordered" evidence="1">
    <location>
        <begin position="212"/>
        <end position="323"/>
    </location>
</feature>
<proteinExistence type="predicted"/>
<comment type="caution">
    <text evidence="3">The sequence shown here is derived from an EMBL/GenBank/DDBJ whole genome shotgun (WGS) entry which is preliminary data.</text>
</comment>
<dbReference type="SUPFAM" id="SSF56399">
    <property type="entry name" value="ADP-ribosylation"/>
    <property type="match status" value="1"/>
</dbReference>
<feature type="compositionally biased region" description="Polar residues" evidence="1">
    <location>
        <begin position="1186"/>
        <end position="1201"/>
    </location>
</feature>
<dbReference type="EMBL" id="LGCN01000267">
    <property type="protein sequence ID" value="KOT27263.1"/>
    <property type="molecule type" value="Genomic_DNA"/>
</dbReference>
<accession>A0A0N0S4U1</accession>
<feature type="compositionally biased region" description="Basic and acidic residues" evidence="1">
    <location>
        <begin position="718"/>
        <end position="729"/>
    </location>
</feature>
<keyword evidence="4" id="KW-1185">Reference proteome</keyword>
<feature type="domain" description="OTU" evidence="2">
    <location>
        <begin position="2568"/>
        <end position="2772"/>
    </location>
</feature>
<dbReference type="InterPro" id="IPR003323">
    <property type="entry name" value="OTU_dom"/>
</dbReference>
<protein>
    <recommendedName>
        <fullName evidence="2">OTU domain-containing protein</fullName>
    </recommendedName>
</protein>
<feature type="compositionally biased region" description="Polar residues" evidence="1">
    <location>
        <begin position="731"/>
        <end position="745"/>
    </location>
</feature>
<feature type="compositionally biased region" description="Low complexity" evidence="1">
    <location>
        <begin position="382"/>
        <end position="405"/>
    </location>
</feature>